<dbReference type="InterPro" id="IPR020846">
    <property type="entry name" value="MFS_dom"/>
</dbReference>
<accession>D3QBY3</accession>
<keyword evidence="4 5" id="KW-0472">Membrane</keyword>
<dbReference type="KEGG" id="sna:Snas_5238"/>
<dbReference type="EMBL" id="CP001778">
    <property type="protein sequence ID" value="ADD44872.1"/>
    <property type="molecule type" value="Genomic_DNA"/>
</dbReference>
<keyword evidence="3 5" id="KW-1133">Transmembrane helix</keyword>
<evidence type="ECO:0000259" key="6">
    <source>
        <dbReference type="PROSITE" id="PS50850"/>
    </source>
</evidence>
<dbReference type="GO" id="GO:0022857">
    <property type="term" value="F:transmembrane transporter activity"/>
    <property type="evidence" value="ECO:0007669"/>
    <property type="project" value="InterPro"/>
</dbReference>
<keyword evidence="2 5" id="KW-0812">Transmembrane</keyword>
<dbReference type="HOGENOM" id="CLU_1309484_0_0_11"/>
<protein>
    <recommendedName>
        <fullName evidence="6">Major facilitator superfamily (MFS) profile domain-containing protein</fullName>
    </recommendedName>
</protein>
<evidence type="ECO:0000313" key="7">
    <source>
        <dbReference type="EMBL" id="ADD44872.1"/>
    </source>
</evidence>
<sequence>MYPPTQGEAAAPRPFHRLLFLVGGGLAAVIGAYLLTAPLAPGGATITTAIGIQPAVALPMMLLGFLIPAAVGAALGFFARRFPAIVAIVGIAVMAIGISVSGIAPNFLLLVAGSVVTGFGAGAVWGSVTVVALAAGGNKVVELSVLGGAVVLALAVGPFVSGAINMSLSFRIGHYMTVPPLLVALVIAIIAAAARDNRTMPQQTTVQPGP</sequence>
<feature type="transmembrane region" description="Helical" evidence="5">
    <location>
        <begin position="85"/>
        <end position="104"/>
    </location>
</feature>
<comment type="subcellular location">
    <subcellularLocation>
        <location evidence="1">Cell membrane</location>
        <topology evidence="1">Multi-pass membrane protein</topology>
    </subcellularLocation>
</comment>
<evidence type="ECO:0000256" key="4">
    <source>
        <dbReference type="ARBA" id="ARBA00023136"/>
    </source>
</evidence>
<feature type="transmembrane region" description="Helical" evidence="5">
    <location>
        <begin position="110"/>
        <end position="133"/>
    </location>
</feature>
<dbReference type="Proteomes" id="UP000000844">
    <property type="component" value="Chromosome"/>
</dbReference>
<name>D3QBY3_STANL</name>
<feature type="domain" description="Major facilitator superfamily (MFS) profile" evidence="6">
    <location>
        <begin position="1"/>
        <end position="210"/>
    </location>
</feature>
<dbReference type="eggNOG" id="ENOG502ZUJ3">
    <property type="taxonomic scope" value="Bacteria"/>
</dbReference>
<organism evidence="7 8">
    <name type="scientific">Stackebrandtia nassauensis (strain DSM 44728 / CIP 108903 / NRRL B-16338 / NBRC 102104 / LLR-40K-21)</name>
    <dbReference type="NCBI Taxonomy" id="446470"/>
    <lineage>
        <taxon>Bacteria</taxon>
        <taxon>Bacillati</taxon>
        <taxon>Actinomycetota</taxon>
        <taxon>Actinomycetes</taxon>
        <taxon>Glycomycetales</taxon>
        <taxon>Glycomycetaceae</taxon>
        <taxon>Stackebrandtia</taxon>
    </lineage>
</organism>
<feature type="transmembrane region" description="Helical" evidence="5">
    <location>
        <begin position="172"/>
        <end position="194"/>
    </location>
</feature>
<dbReference type="InterPro" id="IPR036259">
    <property type="entry name" value="MFS_trans_sf"/>
</dbReference>
<feature type="transmembrane region" description="Helical" evidence="5">
    <location>
        <begin position="140"/>
        <end position="160"/>
    </location>
</feature>
<feature type="transmembrane region" description="Helical" evidence="5">
    <location>
        <begin position="18"/>
        <end position="36"/>
    </location>
</feature>
<dbReference type="PROSITE" id="PS50850">
    <property type="entry name" value="MFS"/>
    <property type="match status" value="1"/>
</dbReference>
<evidence type="ECO:0000256" key="3">
    <source>
        <dbReference type="ARBA" id="ARBA00022989"/>
    </source>
</evidence>
<dbReference type="AlphaFoldDB" id="D3QBY3"/>
<evidence type="ECO:0000256" key="5">
    <source>
        <dbReference type="SAM" id="Phobius"/>
    </source>
</evidence>
<keyword evidence="8" id="KW-1185">Reference proteome</keyword>
<evidence type="ECO:0000256" key="1">
    <source>
        <dbReference type="ARBA" id="ARBA00004651"/>
    </source>
</evidence>
<proteinExistence type="predicted"/>
<gene>
    <name evidence="7" type="ordered locus">Snas_5238</name>
</gene>
<feature type="transmembrane region" description="Helical" evidence="5">
    <location>
        <begin position="56"/>
        <end position="78"/>
    </location>
</feature>
<dbReference type="GO" id="GO:0005886">
    <property type="term" value="C:plasma membrane"/>
    <property type="evidence" value="ECO:0007669"/>
    <property type="project" value="UniProtKB-SubCell"/>
</dbReference>
<dbReference type="SUPFAM" id="SSF103473">
    <property type="entry name" value="MFS general substrate transporter"/>
    <property type="match status" value="1"/>
</dbReference>
<evidence type="ECO:0000256" key="2">
    <source>
        <dbReference type="ARBA" id="ARBA00022692"/>
    </source>
</evidence>
<reference evidence="7 8" key="1">
    <citation type="journal article" date="2009" name="Stand. Genomic Sci.">
        <title>Complete genome sequence of Stackebrandtia nassauensis type strain (LLR-40K-21).</title>
        <authorList>
            <person name="Munk C."/>
            <person name="Lapidus A."/>
            <person name="Copeland A."/>
            <person name="Jando M."/>
            <person name="Mayilraj S."/>
            <person name="Glavina Del Rio T."/>
            <person name="Nolan M."/>
            <person name="Chen F."/>
            <person name="Lucas S."/>
            <person name="Tice H."/>
            <person name="Cheng J.F."/>
            <person name="Han C."/>
            <person name="Detter J.C."/>
            <person name="Bruce D."/>
            <person name="Goodwin L."/>
            <person name="Chain P."/>
            <person name="Pitluck S."/>
            <person name="Goker M."/>
            <person name="Ovchinikova G."/>
            <person name="Pati A."/>
            <person name="Ivanova N."/>
            <person name="Mavromatis K."/>
            <person name="Chen A."/>
            <person name="Palaniappan K."/>
            <person name="Land M."/>
            <person name="Hauser L."/>
            <person name="Chang Y.J."/>
            <person name="Jeffries C.D."/>
            <person name="Bristow J."/>
            <person name="Eisen J.A."/>
            <person name="Markowitz V."/>
            <person name="Hugenholtz P."/>
            <person name="Kyrpides N.C."/>
            <person name="Klenk H.P."/>
        </authorList>
    </citation>
    <scope>NUCLEOTIDE SEQUENCE [LARGE SCALE GENOMIC DNA]</scope>
    <source>
        <strain evidence="8">DSM 44728 / CIP 108903 / NRRL B-16338 / NBRC 102104 / LLR-40K-21</strain>
    </source>
</reference>
<evidence type="ECO:0000313" key="8">
    <source>
        <dbReference type="Proteomes" id="UP000000844"/>
    </source>
</evidence>